<sequence>MAEPLPFRVPDLKKLVKAAQDMGLPVTGIVVGPDGSIHIKTMDAKENEADATLERWMRNNG</sequence>
<gene>
    <name evidence="1" type="ORF">DYS74_08045</name>
</gene>
<comment type="caution">
    <text evidence="1">The sequence shown here is derived from an EMBL/GenBank/DDBJ whole genome shotgun (WGS) entry which is preliminary data.</text>
</comment>
<dbReference type="EMBL" id="RCHI01000006">
    <property type="protein sequence ID" value="RLL65265.1"/>
    <property type="molecule type" value="Genomic_DNA"/>
</dbReference>
<reference evidence="1 2" key="1">
    <citation type="submission" date="2018-10" db="EMBL/GenBank/DDBJ databases">
        <title>Rhodobacter sp . BO-81.</title>
        <authorList>
            <person name="Im W.T."/>
        </authorList>
    </citation>
    <scope>NUCLEOTIDE SEQUENCE [LARGE SCALE GENOMIC DNA]</scope>
    <source>
        <strain evidence="1 2">BO-81</strain>
    </source>
</reference>
<dbReference type="Proteomes" id="UP000279673">
    <property type="component" value="Unassembled WGS sequence"/>
</dbReference>
<evidence type="ECO:0000313" key="1">
    <source>
        <dbReference type="EMBL" id="RLL65265.1"/>
    </source>
</evidence>
<dbReference type="AlphaFoldDB" id="A0A421BQN4"/>
<dbReference type="RefSeq" id="WP_121532661.1">
    <property type="nucleotide sequence ID" value="NZ_RCHI01000006.1"/>
</dbReference>
<keyword evidence="2" id="KW-1185">Reference proteome</keyword>
<organism evidence="1 2">
    <name type="scientific">Paenirhodobacter hankyongi</name>
    <dbReference type="NCBI Taxonomy" id="2294033"/>
    <lineage>
        <taxon>Bacteria</taxon>
        <taxon>Pseudomonadati</taxon>
        <taxon>Pseudomonadota</taxon>
        <taxon>Alphaproteobacteria</taxon>
        <taxon>Rhodobacterales</taxon>
        <taxon>Rhodobacter group</taxon>
        <taxon>Paenirhodobacter</taxon>
    </lineage>
</organism>
<evidence type="ECO:0000313" key="2">
    <source>
        <dbReference type="Proteomes" id="UP000279673"/>
    </source>
</evidence>
<proteinExistence type="predicted"/>
<name>A0A421BQN4_9RHOB</name>
<protein>
    <submittedName>
        <fullName evidence="1">Uncharacterized protein</fullName>
    </submittedName>
</protein>
<accession>A0A421BQN4</accession>